<organism evidence="1 2">
    <name type="scientific">Aurantiacibacter zhengii</name>
    <dbReference type="NCBI Taxonomy" id="2307003"/>
    <lineage>
        <taxon>Bacteria</taxon>
        <taxon>Pseudomonadati</taxon>
        <taxon>Pseudomonadota</taxon>
        <taxon>Alphaproteobacteria</taxon>
        <taxon>Sphingomonadales</taxon>
        <taxon>Erythrobacteraceae</taxon>
        <taxon>Aurantiacibacter</taxon>
    </lineage>
</organism>
<reference evidence="1 2" key="1">
    <citation type="submission" date="2018-08" db="EMBL/GenBank/DDBJ databases">
        <title>Erythrobacter zhengii sp.nov., a bacterium isolated from deep-sea sediment.</title>
        <authorList>
            <person name="Fang C."/>
            <person name="Wu Y.-H."/>
            <person name="Sun C."/>
            <person name="Wang H."/>
            <person name="Cheng H."/>
            <person name="Meng F.-X."/>
            <person name="Wang C.-S."/>
            <person name="Xu X.-W."/>
        </authorList>
    </citation>
    <scope>NUCLEOTIDE SEQUENCE [LARGE SCALE GENOMIC DNA]</scope>
    <source>
        <strain evidence="1 2">V18</strain>
    </source>
</reference>
<comment type="caution">
    <text evidence="1">The sequence shown here is derived from an EMBL/GenBank/DDBJ whole genome shotgun (WGS) entry which is preliminary data.</text>
</comment>
<name>A0A418NNV9_9SPHN</name>
<evidence type="ECO:0000313" key="1">
    <source>
        <dbReference type="EMBL" id="RIV83383.1"/>
    </source>
</evidence>
<proteinExistence type="predicted"/>
<dbReference type="EMBL" id="QXFL01000010">
    <property type="protein sequence ID" value="RIV83383.1"/>
    <property type="molecule type" value="Genomic_DNA"/>
</dbReference>
<protein>
    <submittedName>
        <fullName evidence="1">DUF4238 domain-containing protein</fullName>
    </submittedName>
</protein>
<sequence>MSPFSPAALPGTVWGYCPIRPYCPACHSRSGNDLAGTEKPDTLSSRFWITNPSESPQLSVPIDHHYLPQFYLRRWTRGEKLYRYVRPRKGSAIHQKKVTPAAVGYQPHLYAYSDGTDEADRQRLETRFFQLIDDRAAAALAKVEEGQRGTAIDRVGLVQFLLSLLHRSPTRIEHLRDELAERMKSVPGFDASDPAQIMRIADSINDLLSDLISSRDMVPFVAEMRVFRVDVEAKVKLLTCDIPLMQSHGIKRPDAFLMLPYAPNRLLILAHDERVALSFSSQEKEALANAVNDAVVKQARQVVIASNDEARAFIEARFDPFSPPPPENGLLTWAAP</sequence>
<dbReference type="InterPro" id="IPR025332">
    <property type="entry name" value="DUF4238"/>
</dbReference>
<evidence type="ECO:0000313" key="2">
    <source>
        <dbReference type="Proteomes" id="UP000286576"/>
    </source>
</evidence>
<gene>
    <name evidence="1" type="ORF">D2V07_16680</name>
</gene>
<dbReference type="Pfam" id="PF14022">
    <property type="entry name" value="DUF4238"/>
    <property type="match status" value="1"/>
</dbReference>
<dbReference type="AlphaFoldDB" id="A0A418NNV9"/>
<keyword evidence="2" id="KW-1185">Reference proteome</keyword>
<dbReference type="Proteomes" id="UP000286576">
    <property type="component" value="Unassembled WGS sequence"/>
</dbReference>
<accession>A0A418NNV9</accession>